<evidence type="ECO:0000256" key="4">
    <source>
        <dbReference type="ARBA" id="ARBA00022496"/>
    </source>
</evidence>
<keyword evidence="6" id="KW-0408">Iron</keyword>
<dbReference type="Proteomes" id="UP001597112">
    <property type="component" value="Unassembled WGS sequence"/>
</dbReference>
<dbReference type="InterPro" id="IPR037066">
    <property type="entry name" value="Plug_dom_sf"/>
</dbReference>
<evidence type="ECO:0000259" key="13">
    <source>
        <dbReference type="Pfam" id="PF07660"/>
    </source>
</evidence>
<accession>A0ABW3KBG0</accession>
<evidence type="ECO:0000256" key="9">
    <source>
        <dbReference type="ARBA" id="ARBA00023237"/>
    </source>
</evidence>
<feature type="domain" description="Secretin/TonB short N-terminal" evidence="13">
    <location>
        <begin position="67"/>
        <end position="116"/>
    </location>
</feature>
<dbReference type="Gene3D" id="2.60.40.1120">
    <property type="entry name" value="Carboxypeptidase-like, regulatory domain"/>
    <property type="match status" value="1"/>
</dbReference>
<protein>
    <submittedName>
        <fullName evidence="15">SusC/RagA family TonB-linked outer membrane protein</fullName>
    </submittedName>
</protein>
<dbReference type="Pfam" id="PF00593">
    <property type="entry name" value="TonB_dep_Rec_b-barrel"/>
    <property type="match status" value="1"/>
</dbReference>
<feature type="domain" description="TonB-dependent receptor plug" evidence="14">
    <location>
        <begin position="235"/>
        <end position="362"/>
    </location>
</feature>
<dbReference type="InterPro" id="IPR023997">
    <property type="entry name" value="TonB-dep_OMP_SusC/RagA_CS"/>
</dbReference>
<evidence type="ECO:0000256" key="1">
    <source>
        <dbReference type="ARBA" id="ARBA00004571"/>
    </source>
</evidence>
<keyword evidence="2 10" id="KW-0813">Transport</keyword>
<evidence type="ECO:0000259" key="14">
    <source>
        <dbReference type="Pfam" id="PF07715"/>
    </source>
</evidence>
<keyword evidence="4" id="KW-0410">Iron transport</keyword>
<dbReference type="SUPFAM" id="SSF56935">
    <property type="entry name" value="Porins"/>
    <property type="match status" value="1"/>
</dbReference>
<dbReference type="InterPro" id="IPR000531">
    <property type="entry name" value="Beta-barrel_TonB"/>
</dbReference>
<dbReference type="Pfam" id="PF13715">
    <property type="entry name" value="CarbopepD_reg_2"/>
    <property type="match status" value="1"/>
</dbReference>
<evidence type="ECO:0000256" key="5">
    <source>
        <dbReference type="ARBA" id="ARBA00022692"/>
    </source>
</evidence>
<evidence type="ECO:0000259" key="12">
    <source>
        <dbReference type="Pfam" id="PF00593"/>
    </source>
</evidence>
<dbReference type="SUPFAM" id="SSF49464">
    <property type="entry name" value="Carboxypeptidase regulatory domain-like"/>
    <property type="match status" value="1"/>
</dbReference>
<dbReference type="InterPro" id="IPR039426">
    <property type="entry name" value="TonB-dep_rcpt-like"/>
</dbReference>
<comment type="similarity">
    <text evidence="10 11">Belongs to the TonB-dependent receptor family.</text>
</comment>
<keyword evidence="8 10" id="KW-0472">Membrane</keyword>
<gene>
    <name evidence="15" type="ORF">ACFQ21_30095</name>
</gene>
<comment type="subcellular location">
    <subcellularLocation>
        <location evidence="1 10">Cell outer membrane</location>
        <topology evidence="1 10">Multi-pass membrane protein</topology>
    </subcellularLocation>
</comment>
<dbReference type="InterPro" id="IPR008969">
    <property type="entry name" value="CarboxyPept-like_regulatory"/>
</dbReference>
<feature type="domain" description="TonB-dependent receptor-like beta-barrel" evidence="12">
    <location>
        <begin position="579"/>
        <end position="920"/>
    </location>
</feature>
<dbReference type="EMBL" id="JBHTKA010000016">
    <property type="protein sequence ID" value="MFD1003615.1"/>
    <property type="molecule type" value="Genomic_DNA"/>
</dbReference>
<dbReference type="Pfam" id="PF07715">
    <property type="entry name" value="Plug"/>
    <property type="match status" value="1"/>
</dbReference>
<keyword evidence="7 11" id="KW-0798">TonB box</keyword>
<comment type="caution">
    <text evidence="15">The sequence shown here is derived from an EMBL/GenBank/DDBJ whole genome shotgun (WGS) entry which is preliminary data.</text>
</comment>
<evidence type="ECO:0000256" key="6">
    <source>
        <dbReference type="ARBA" id="ARBA00023004"/>
    </source>
</evidence>
<evidence type="ECO:0000256" key="11">
    <source>
        <dbReference type="RuleBase" id="RU003357"/>
    </source>
</evidence>
<dbReference type="Pfam" id="PF07660">
    <property type="entry name" value="STN"/>
    <property type="match status" value="1"/>
</dbReference>
<dbReference type="NCBIfam" id="TIGR04057">
    <property type="entry name" value="SusC_RagA_signa"/>
    <property type="match status" value="1"/>
</dbReference>
<evidence type="ECO:0000256" key="3">
    <source>
        <dbReference type="ARBA" id="ARBA00022452"/>
    </source>
</evidence>
<dbReference type="Gene3D" id="2.40.170.20">
    <property type="entry name" value="TonB-dependent receptor, beta-barrel domain"/>
    <property type="match status" value="1"/>
</dbReference>
<keyword evidence="5 10" id="KW-0812">Transmembrane</keyword>
<evidence type="ECO:0000256" key="10">
    <source>
        <dbReference type="PROSITE-ProRule" id="PRU01360"/>
    </source>
</evidence>
<name>A0ABW3KBG0_9BACT</name>
<keyword evidence="3 10" id="KW-1134">Transmembrane beta strand</keyword>
<keyword evidence="9 10" id="KW-0998">Cell outer membrane</keyword>
<evidence type="ECO:0000256" key="8">
    <source>
        <dbReference type="ARBA" id="ARBA00023136"/>
    </source>
</evidence>
<keyword evidence="16" id="KW-1185">Reference proteome</keyword>
<dbReference type="InterPro" id="IPR036942">
    <property type="entry name" value="Beta-barrel_TonB_sf"/>
</dbReference>
<dbReference type="Gene3D" id="2.170.130.10">
    <property type="entry name" value="TonB-dependent receptor, plug domain"/>
    <property type="match status" value="1"/>
</dbReference>
<evidence type="ECO:0000256" key="2">
    <source>
        <dbReference type="ARBA" id="ARBA00022448"/>
    </source>
</evidence>
<evidence type="ECO:0000313" key="16">
    <source>
        <dbReference type="Proteomes" id="UP001597112"/>
    </source>
</evidence>
<reference evidence="16" key="1">
    <citation type="journal article" date="2019" name="Int. J. Syst. Evol. Microbiol.">
        <title>The Global Catalogue of Microorganisms (GCM) 10K type strain sequencing project: providing services to taxonomists for standard genome sequencing and annotation.</title>
        <authorList>
            <consortium name="The Broad Institute Genomics Platform"/>
            <consortium name="The Broad Institute Genome Sequencing Center for Infectious Disease"/>
            <person name="Wu L."/>
            <person name="Ma J."/>
        </authorList>
    </citation>
    <scope>NUCLEOTIDE SEQUENCE [LARGE SCALE GENOMIC DNA]</scope>
    <source>
        <strain evidence="16">CCUG 58938</strain>
    </source>
</reference>
<dbReference type="InterPro" id="IPR012910">
    <property type="entry name" value="Plug_dom"/>
</dbReference>
<dbReference type="RefSeq" id="WP_377586498.1">
    <property type="nucleotide sequence ID" value="NZ_JBHTKA010000016.1"/>
</dbReference>
<evidence type="ECO:0000313" key="15">
    <source>
        <dbReference type="EMBL" id="MFD1003615.1"/>
    </source>
</evidence>
<dbReference type="PROSITE" id="PS52016">
    <property type="entry name" value="TONB_DEPENDENT_REC_3"/>
    <property type="match status" value="1"/>
</dbReference>
<keyword evidence="4" id="KW-0406">Ion transport</keyword>
<sequence>MKKQRLVASLKATMRTVIVPLVTTFILGVTIVNPLAAQVLDQRISVSANETEVREILNIIHEKTGVKFVYSSTAVPVNQKASVDVNNETVQKILADLLHALEIHFKVINGQVLLYAADKDASPKDKPNPVGGNAERWVSFTVKGKVTDQRGEGMPGVNVILKGTTIGTTTDRDGSFALSLPDEHKEGSLIFSFVGYQPQEVAIGSQTDIVVKLAEDLKALNEVVINGYTEIRKESFTGTAITVSGEDLKKVNPINLFKSIQAFDPSFRVEVDNQFGSDPNKLPDITVRGETGLPSTNTTAGNDNLVSRRNLNNPNNPTFILNGFEVGIQSIYDLDINRVASITILKDAAATAIYGSRAANGVVIITLKKPEEGKLQFSFNYELTTNNPDLNVYDVLNAEQKLDYELLAGVYDATRDYNNTYTQDQHDQRYYLRKKNVVSGVNSYWLSEPVETSIGHQASLGVEGGSDVLLYNVTARYQTMKGVMKGSERNRVGLDVMLGYNLNRFHFNNTLSVAQVNAQESKYGSFSDYVRMNPYYPKHDANGNIIQEIDSWNRRETEPGKEGNSKIVPEIVLNPAYNATLHGFNKNDYTQIINSFSVSWNITNALDLRGQLSINKTLNSEDLFVSPFSNQYFTWTSGDDLKKRGEYQYKTNDEMTYDGNMMLSFHKAISKHFINATLGTNIRDYSSDFSGFRAIGFANDRFDNVGFANAYKDEDHPVGWYSQEKLLGYFLSGNYSWSDKYLADISVRVDGSSKFGADNKYAPFWSVGIGWNLHKEKFLAGSKVINQLKVRASTGLTGEVSFDSYLASTTYEYYQDWYSSGVGAVVKAYGNEDLRWQRTQNYDIGIEANLFQNRIYFSPRYYYRLTDDLVADIIVPPSLGFVSYKSNLGQMENRGFEFNMRANVLRGNKWFVDIFANGSRNINTIKKISESLKKYNDEIDKQQDDKDNKSVPLLRYREGESLTTIYAVPSRGIDPENGKEIFIRKDGSLTYNYSVRDIVPVGNAAPDLEGNFGTDIGYGNFIVSFYFFTKFGGDMFNQTLIDRVENADPHYNVDVRVLNDRWKQPGDHAMYKDITDWEQTRASSRFVQQENTVELRTVNLSYEVPGAIVNKWRMRTLRFSVTANDLWRKSSIKMERGIDYPFARTVTFTIQSRF</sequence>
<organism evidence="15 16">
    <name type="scientific">Ohtaekwangia kribbensis</name>
    <dbReference type="NCBI Taxonomy" id="688913"/>
    <lineage>
        <taxon>Bacteria</taxon>
        <taxon>Pseudomonadati</taxon>
        <taxon>Bacteroidota</taxon>
        <taxon>Cytophagia</taxon>
        <taxon>Cytophagales</taxon>
        <taxon>Fulvivirgaceae</taxon>
        <taxon>Ohtaekwangia</taxon>
    </lineage>
</organism>
<evidence type="ECO:0000256" key="7">
    <source>
        <dbReference type="ARBA" id="ARBA00023077"/>
    </source>
</evidence>
<dbReference type="InterPro" id="IPR011662">
    <property type="entry name" value="Secretin/TonB_short_N"/>
</dbReference>
<dbReference type="InterPro" id="IPR023996">
    <property type="entry name" value="TonB-dep_OMP_SusC/RagA"/>
</dbReference>
<dbReference type="NCBIfam" id="TIGR04056">
    <property type="entry name" value="OMP_RagA_SusC"/>
    <property type="match status" value="1"/>
</dbReference>
<proteinExistence type="inferred from homology"/>